<dbReference type="Gene3D" id="3.90.550.10">
    <property type="entry name" value="Spore Coat Polysaccharide Biosynthesis Protein SpsA, Chain A"/>
    <property type="match status" value="1"/>
</dbReference>
<dbReference type="InParanoid" id="A0A6P8PSS3"/>
<evidence type="ECO:0000256" key="14">
    <source>
        <dbReference type="ARBA" id="ARBA00023180"/>
    </source>
</evidence>
<evidence type="ECO:0000256" key="11">
    <source>
        <dbReference type="ARBA" id="ARBA00023034"/>
    </source>
</evidence>
<dbReference type="GO" id="GO:0000139">
    <property type="term" value="C:Golgi membrane"/>
    <property type="evidence" value="ECO:0007669"/>
    <property type="project" value="UniProtKB-SubCell"/>
</dbReference>
<dbReference type="GeneID" id="117356331"/>
<accession>A0A6P8PSS3</accession>
<evidence type="ECO:0000256" key="1">
    <source>
        <dbReference type="ARBA" id="ARBA00001936"/>
    </source>
</evidence>
<evidence type="ECO:0000256" key="5">
    <source>
        <dbReference type="ARBA" id="ARBA00012644"/>
    </source>
</evidence>
<keyword evidence="8 16" id="KW-0430">Lectin</keyword>
<gene>
    <name evidence="19" type="primary">LOC117356331</name>
</gene>
<keyword evidence="18" id="KW-1185">Reference proteome</keyword>
<dbReference type="PANTHER" id="PTHR11675">
    <property type="entry name" value="N-ACETYLGALACTOSAMINYLTRANSFERASE"/>
    <property type="match status" value="1"/>
</dbReference>
<comment type="pathway">
    <text evidence="3 16">Protein modification; protein glycosylation.</text>
</comment>
<dbReference type="AlphaFoldDB" id="A0A6P8PSS3"/>
<dbReference type="FunFam" id="3.90.550.10:FF:000053">
    <property type="entry name" value="Polypeptide N-acetylgalactosaminyltransferase"/>
    <property type="match status" value="1"/>
</dbReference>
<dbReference type="Pfam" id="PF00652">
    <property type="entry name" value="Ricin_B_lectin"/>
    <property type="match status" value="1"/>
</dbReference>
<dbReference type="EC" id="2.4.1.-" evidence="16"/>
<reference evidence="19" key="1">
    <citation type="submission" date="2025-08" db="UniProtKB">
        <authorList>
            <consortium name="RefSeq"/>
        </authorList>
    </citation>
    <scope>IDENTIFICATION</scope>
</reference>
<protein>
    <recommendedName>
        <fullName evidence="5 16">Polypeptide N-acetylgalactosaminyltransferase</fullName>
        <ecNumber evidence="16">2.4.1.-</ecNumber>
    </recommendedName>
    <alternativeName>
        <fullName evidence="16">Protein-UDP acetylgalactosaminyltransferase</fullName>
    </alternativeName>
</protein>
<name>A0A6P8PSS3_GEOSA</name>
<keyword evidence="15 16" id="KW-0464">Manganese</keyword>
<evidence type="ECO:0000256" key="4">
    <source>
        <dbReference type="ARBA" id="ARBA00005680"/>
    </source>
</evidence>
<keyword evidence="7 16" id="KW-0812">Transmembrane</keyword>
<keyword evidence="10 16" id="KW-1133">Transmembrane helix</keyword>
<evidence type="ECO:0000313" key="19">
    <source>
        <dbReference type="RefSeq" id="XP_033791302.1"/>
    </source>
</evidence>
<dbReference type="OrthoDB" id="416652at2759"/>
<dbReference type="Gene3D" id="2.80.10.50">
    <property type="match status" value="1"/>
</dbReference>
<dbReference type="GO" id="GO:0004653">
    <property type="term" value="F:polypeptide N-acetylgalactosaminyltransferase activity"/>
    <property type="evidence" value="ECO:0007669"/>
    <property type="project" value="TreeGrafter"/>
</dbReference>
<dbReference type="InterPro" id="IPR035992">
    <property type="entry name" value="Ricin_B-like_lectins"/>
</dbReference>
<dbReference type="PANTHER" id="PTHR11675:SF33">
    <property type="entry name" value="POLYPEPTIDE N-ACETYLGALACTOSAMINYLTRANSFERASE 3"/>
    <property type="match status" value="1"/>
</dbReference>
<dbReference type="SUPFAM" id="SSF50370">
    <property type="entry name" value="Ricin B-like lectins"/>
    <property type="match status" value="1"/>
</dbReference>
<comment type="cofactor">
    <cofactor evidence="1 16">
        <name>Mn(2+)</name>
        <dbReference type="ChEBI" id="CHEBI:29035"/>
    </cofactor>
</comment>
<keyword evidence="16" id="KW-0808">Transferase</keyword>
<dbReference type="RefSeq" id="XP_033791302.1">
    <property type="nucleotide sequence ID" value="XM_033935411.1"/>
</dbReference>
<evidence type="ECO:0000256" key="10">
    <source>
        <dbReference type="ARBA" id="ARBA00022989"/>
    </source>
</evidence>
<evidence type="ECO:0000256" key="15">
    <source>
        <dbReference type="ARBA" id="ARBA00023211"/>
    </source>
</evidence>
<evidence type="ECO:0000259" key="17">
    <source>
        <dbReference type="SMART" id="SM00458"/>
    </source>
</evidence>
<evidence type="ECO:0000256" key="2">
    <source>
        <dbReference type="ARBA" id="ARBA00004323"/>
    </source>
</evidence>
<keyword evidence="11 16" id="KW-0333">Golgi apparatus</keyword>
<dbReference type="SMART" id="SM00458">
    <property type="entry name" value="RICIN"/>
    <property type="match status" value="1"/>
</dbReference>
<keyword evidence="13 16" id="KW-1015">Disulfide bond</keyword>
<evidence type="ECO:0000256" key="9">
    <source>
        <dbReference type="ARBA" id="ARBA00022968"/>
    </source>
</evidence>
<dbReference type="CDD" id="cd02510">
    <property type="entry name" value="pp-GalNAc-T"/>
    <property type="match status" value="1"/>
</dbReference>
<dbReference type="Proteomes" id="UP000515159">
    <property type="component" value="Chromosome 3"/>
</dbReference>
<keyword evidence="12 16" id="KW-0472">Membrane</keyword>
<evidence type="ECO:0000256" key="8">
    <source>
        <dbReference type="ARBA" id="ARBA00022734"/>
    </source>
</evidence>
<dbReference type="KEGG" id="gsh:117356331"/>
<sequence>MSPPHRNVWRLYLLLSLIILCLLMLGFMEWFLSNTWVQQPLSHESAFTPRHDTVCVTSIHSDNSIPQEQSSPPQENEGPMGCLPGYYSAAELQPRFQRPPQDTCFHGAGGRAYPLSDLTAEEEVLRSIGYAKYNLNAFVSDRISLHRDLGPDTRPPECLVKKFKRCPALSPVSVIIIFHNEACSTLLRTVYSVLYTVPSLLLREIILVDDASTNEDLMKTLDEYVRQLPLVRLLRQPARKGLVGARLLGAEQAKADVLVFLDAHCECWLGWLEPLLERIALDNTLVVSPDIVSIDRHTFQFQQPVPKPLIHARGTFDWALVFMFEPLPQALEDMRLDETQPFPTPAIAGGLFAISKSFFQHLGTYDPDMQIWGGENLEMSLRVWMCGGKLEIVPCSVVGHIYRMENSHTFPEGSSVVSRNLVRLAEVWMDEYKVLFYNRHMEAARIFKEKSYGELSQRHQLRKRLGCKSFGWYMNNIRPDFFIPELNPHFYGALMNRGLKMCLDVGELDDGKAQIGISKCHGDPASQYFEYTSLNEIRHNVKSELCLSVAHPSVARPMITLQTCVARDGERNVPSHQAFSYEKGGLLQSQKFYLCLQAVRYAVFLASCASEEHTQVWVFIPEMPK</sequence>
<dbReference type="SUPFAM" id="SSF53448">
    <property type="entry name" value="Nucleotide-diphospho-sugar transferases"/>
    <property type="match status" value="1"/>
</dbReference>
<dbReference type="InterPro" id="IPR000772">
    <property type="entry name" value="Ricin_B_lectin"/>
</dbReference>
<comment type="similarity">
    <text evidence="4 16">Belongs to the glycosyltransferase 2 family. GalNAc-T subfamily.</text>
</comment>
<dbReference type="PROSITE" id="PS50231">
    <property type="entry name" value="RICIN_B_LECTIN"/>
    <property type="match status" value="1"/>
</dbReference>
<evidence type="ECO:0000256" key="6">
    <source>
        <dbReference type="ARBA" id="ARBA00022676"/>
    </source>
</evidence>
<proteinExistence type="inferred from homology"/>
<keyword evidence="9" id="KW-0735">Signal-anchor</keyword>
<dbReference type="Pfam" id="PF00535">
    <property type="entry name" value="Glycos_transf_2"/>
    <property type="match status" value="1"/>
</dbReference>
<evidence type="ECO:0000256" key="3">
    <source>
        <dbReference type="ARBA" id="ARBA00004922"/>
    </source>
</evidence>
<dbReference type="UniPathway" id="UPA00378"/>
<dbReference type="InterPro" id="IPR029044">
    <property type="entry name" value="Nucleotide-diphossugar_trans"/>
</dbReference>
<evidence type="ECO:0000256" key="12">
    <source>
        <dbReference type="ARBA" id="ARBA00023136"/>
    </source>
</evidence>
<organism evidence="18 19">
    <name type="scientific">Geotrypetes seraphini</name>
    <name type="common">Gaboon caecilian</name>
    <name type="synonym">Caecilia seraphini</name>
    <dbReference type="NCBI Taxonomy" id="260995"/>
    <lineage>
        <taxon>Eukaryota</taxon>
        <taxon>Metazoa</taxon>
        <taxon>Chordata</taxon>
        <taxon>Craniata</taxon>
        <taxon>Vertebrata</taxon>
        <taxon>Euteleostomi</taxon>
        <taxon>Amphibia</taxon>
        <taxon>Gymnophiona</taxon>
        <taxon>Geotrypetes</taxon>
    </lineage>
</organism>
<keyword evidence="14" id="KW-0325">Glycoprotein</keyword>
<dbReference type="GO" id="GO:0006493">
    <property type="term" value="P:protein O-linked glycosylation"/>
    <property type="evidence" value="ECO:0007669"/>
    <property type="project" value="TreeGrafter"/>
</dbReference>
<evidence type="ECO:0000313" key="18">
    <source>
        <dbReference type="Proteomes" id="UP000515159"/>
    </source>
</evidence>
<keyword evidence="6 16" id="KW-0328">Glycosyltransferase</keyword>
<dbReference type="InterPro" id="IPR045885">
    <property type="entry name" value="GalNAc-T"/>
</dbReference>
<evidence type="ECO:0000256" key="7">
    <source>
        <dbReference type="ARBA" id="ARBA00022692"/>
    </source>
</evidence>
<feature type="domain" description="Ricin B lectin" evidence="17">
    <location>
        <begin position="492"/>
        <end position="620"/>
    </location>
</feature>
<dbReference type="GO" id="GO:0030246">
    <property type="term" value="F:carbohydrate binding"/>
    <property type="evidence" value="ECO:0007669"/>
    <property type="project" value="UniProtKB-KW"/>
</dbReference>
<evidence type="ECO:0000256" key="13">
    <source>
        <dbReference type="ARBA" id="ARBA00023157"/>
    </source>
</evidence>
<comment type="subcellular location">
    <subcellularLocation>
        <location evidence="2 16">Golgi apparatus membrane</location>
        <topology evidence="2 16">Single-pass type II membrane protein</topology>
    </subcellularLocation>
</comment>
<feature type="transmembrane region" description="Helical" evidence="16">
    <location>
        <begin position="12"/>
        <end position="32"/>
    </location>
</feature>
<evidence type="ECO:0000256" key="16">
    <source>
        <dbReference type="RuleBase" id="RU361242"/>
    </source>
</evidence>
<dbReference type="InterPro" id="IPR001173">
    <property type="entry name" value="Glyco_trans_2-like"/>
</dbReference>